<evidence type="ECO:0000313" key="3">
    <source>
        <dbReference type="Proteomes" id="UP000784294"/>
    </source>
</evidence>
<proteinExistence type="predicted"/>
<feature type="region of interest" description="Disordered" evidence="1">
    <location>
        <begin position="1"/>
        <end position="71"/>
    </location>
</feature>
<accession>A0A448XSD5</accession>
<organism evidence="2 3">
    <name type="scientific">Protopolystoma xenopodis</name>
    <dbReference type="NCBI Taxonomy" id="117903"/>
    <lineage>
        <taxon>Eukaryota</taxon>
        <taxon>Metazoa</taxon>
        <taxon>Spiralia</taxon>
        <taxon>Lophotrochozoa</taxon>
        <taxon>Platyhelminthes</taxon>
        <taxon>Monogenea</taxon>
        <taxon>Polyopisthocotylea</taxon>
        <taxon>Polystomatidea</taxon>
        <taxon>Polystomatidae</taxon>
        <taxon>Protopolystoma</taxon>
    </lineage>
</organism>
<feature type="compositionally biased region" description="Polar residues" evidence="1">
    <location>
        <begin position="34"/>
        <end position="46"/>
    </location>
</feature>
<feature type="compositionally biased region" description="Basic and acidic residues" evidence="1">
    <location>
        <begin position="113"/>
        <end position="124"/>
    </location>
</feature>
<protein>
    <submittedName>
        <fullName evidence="2">Uncharacterized protein</fullName>
    </submittedName>
</protein>
<dbReference type="Proteomes" id="UP000784294">
    <property type="component" value="Unassembled WGS sequence"/>
</dbReference>
<feature type="non-terminal residue" evidence="2">
    <location>
        <position position="1"/>
    </location>
</feature>
<sequence length="163" mass="17680">MDSGFHFASASDRRPSVGPEPQLLVPQCPPTYQSPPSGTGSSQASPEQPPVIMSYRPVSTINATDAPPRDVHCPTVVSSSLRESLSRPIVASTCCTSLQPPPSSPKHSHRPHHSNDLRQESRHSKRDWCTAHYNLPPLPSCPPSGLFPTLSRLRGSWTDAAEQ</sequence>
<evidence type="ECO:0000256" key="1">
    <source>
        <dbReference type="SAM" id="MobiDB-lite"/>
    </source>
</evidence>
<reference evidence="2" key="1">
    <citation type="submission" date="2018-11" db="EMBL/GenBank/DDBJ databases">
        <authorList>
            <consortium name="Pathogen Informatics"/>
        </authorList>
    </citation>
    <scope>NUCLEOTIDE SEQUENCE</scope>
</reference>
<dbReference type="AlphaFoldDB" id="A0A448XSD5"/>
<gene>
    <name evidence="2" type="ORF">PXEA_LOCUS37248</name>
</gene>
<name>A0A448XSD5_9PLAT</name>
<comment type="caution">
    <text evidence="2">The sequence shown here is derived from an EMBL/GenBank/DDBJ whole genome shotgun (WGS) entry which is preliminary data.</text>
</comment>
<keyword evidence="3" id="KW-1185">Reference proteome</keyword>
<dbReference type="EMBL" id="CAAALY010285399">
    <property type="protein sequence ID" value="VEL43808.1"/>
    <property type="molecule type" value="Genomic_DNA"/>
</dbReference>
<evidence type="ECO:0000313" key="2">
    <source>
        <dbReference type="EMBL" id="VEL43808.1"/>
    </source>
</evidence>
<feature type="region of interest" description="Disordered" evidence="1">
    <location>
        <begin position="93"/>
        <end position="124"/>
    </location>
</feature>